<dbReference type="EMBL" id="JAEVFJ010000005">
    <property type="protein sequence ID" value="KAH8104722.1"/>
    <property type="molecule type" value="Genomic_DNA"/>
</dbReference>
<dbReference type="SUPFAM" id="SSF50156">
    <property type="entry name" value="PDZ domain-like"/>
    <property type="match status" value="1"/>
</dbReference>
<dbReference type="AlphaFoldDB" id="A0A8K0UUK4"/>
<sequence>MGFMLAAREQPTSPIQALSARKSAIEAEIQVQHEILKSNNADLSTPLVDAEGFPRADIDVWAVRTARVRVIELRNDYKAVLDEIAVALQSVYAKPEGSASEPQRTVPEVQPEIPFARVDGVVPGGSAAVAGLQREDLIVSFGGLTRSSFSSSSLQPLATLVSTREDREINVKILRSNQLQELVLIPKKGPTGRVSLGCHIVPFSPSS</sequence>
<dbReference type="InterPro" id="IPR040815">
    <property type="entry name" value="Nas2_N"/>
</dbReference>
<dbReference type="InterPro" id="IPR035269">
    <property type="entry name" value="PSMD9"/>
</dbReference>
<gene>
    <name evidence="6" type="ORF">BXZ70DRAFT_611781</name>
</gene>
<evidence type="ECO:0000259" key="5">
    <source>
        <dbReference type="Pfam" id="PF18265"/>
    </source>
</evidence>
<dbReference type="Proteomes" id="UP000813824">
    <property type="component" value="Unassembled WGS sequence"/>
</dbReference>
<accession>A0A8K0UUK4</accession>
<dbReference type="Pfam" id="PF18265">
    <property type="entry name" value="Nas2_N"/>
    <property type="match status" value="1"/>
</dbReference>
<dbReference type="FunFam" id="2.30.42.10:FF:000107">
    <property type="entry name" value="26S proteasome non-ATPase regulatory subunit 9"/>
    <property type="match status" value="1"/>
</dbReference>
<comment type="caution">
    <text evidence="6">The sequence shown here is derived from an EMBL/GenBank/DDBJ whole genome shotgun (WGS) entry which is preliminary data.</text>
</comment>
<dbReference type="Gene3D" id="2.30.42.10">
    <property type="match status" value="1"/>
</dbReference>
<evidence type="ECO:0000259" key="4">
    <source>
        <dbReference type="Pfam" id="PF17820"/>
    </source>
</evidence>
<evidence type="ECO:0000256" key="1">
    <source>
        <dbReference type="ARBA" id="ARBA00005256"/>
    </source>
</evidence>
<dbReference type="GO" id="GO:0070682">
    <property type="term" value="P:proteasome regulatory particle assembly"/>
    <property type="evidence" value="ECO:0007669"/>
    <property type="project" value="InterPro"/>
</dbReference>
<dbReference type="InterPro" id="IPR041489">
    <property type="entry name" value="PDZ_6"/>
</dbReference>
<dbReference type="Gene3D" id="6.10.140.1710">
    <property type="match status" value="1"/>
</dbReference>
<dbReference type="GO" id="GO:0005737">
    <property type="term" value="C:cytoplasm"/>
    <property type="evidence" value="ECO:0007669"/>
    <property type="project" value="TreeGrafter"/>
</dbReference>
<proteinExistence type="inferred from homology"/>
<evidence type="ECO:0000256" key="3">
    <source>
        <dbReference type="ARBA" id="ARBA00068021"/>
    </source>
</evidence>
<name>A0A8K0UUK4_9AGAR</name>
<dbReference type="GO" id="GO:0005634">
    <property type="term" value="C:nucleus"/>
    <property type="evidence" value="ECO:0007669"/>
    <property type="project" value="TreeGrafter"/>
</dbReference>
<comment type="similarity">
    <text evidence="1">Belongs to the proteasome subunit p27 family.</text>
</comment>
<feature type="domain" description="Nas2 N-terminal" evidence="5">
    <location>
        <begin position="15"/>
        <end position="92"/>
    </location>
</feature>
<evidence type="ECO:0000313" key="7">
    <source>
        <dbReference type="Proteomes" id="UP000813824"/>
    </source>
</evidence>
<dbReference type="Pfam" id="PF17820">
    <property type="entry name" value="PDZ_6"/>
    <property type="match status" value="1"/>
</dbReference>
<evidence type="ECO:0000313" key="6">
    <source>
        <dbReference type="EMBL" id="KAH8104722.1"/>
    </source>
</evidence>
<dbReference type="InterPro" id="IPR036034">
    <property type="entry name" value="PDZ_sf"/>
</dbReference>
<protein>
    <recommendedName>
        <fullName evidence="3">Probable 26S proteasome regulatory subunit p27</fullName>
    </recommendedName>
</protein>
<keyword evidence="7" id="KW-1185">Reference proteome</keyword>
<feature type="domain" description="PDZ" evidence="4">
    <location>
        <begin position="118"/>
        <end position="175"/>
    </location>
</feature>
<dbReference type="PANTHER" id="PTHR12651">
    <property type="entry name" value="26S PROTEASOME NON-ATPASE REGULATORY SUBUNIT 9"/>
    <property type="match status" value="1"/>
</dbReference>
<evidence type="ECO:0000256" key="2">
    <source>
        <dbReference type="ARBA" id="ARBA00023186"/>
    </source>
</evidence>
<keyword evidence="2" id="KW-0143">Chaperone</keyword>
<dbReference type="OrthoDB" id="72325at2759"/>
<dbReference type="PANTHER" id="PTHR12651:SF1">
    <property type="entry name" value="26S PROTEASOME NON-ATPASE REGULATORY SUBUNIT 9"/>
    <property type="match status" value="1"/>
</dbReference>
<reference evidence="6" key="1">
    <citation type="journal article" date="2021" name="New Phytol.">
        <title>Evolutionary innovations through gain and loss of genes in the ectomycorrhizal Boletales.</title>
        <authorList>
            <person name="Wu G."/>
            <person name="Miyauchi S."/>
            <person name="Morin E."/>
            <person name="Kuo A."/>
            <person name="Drula E."/>
            <person name="Varga T."/>
            <person name="Kohler A."/>
            <person name="Feng B."/>
            <person name="Cao Y."/>
            <person name="Lipzen A."/>
            <person name="Daum C."/>
            <person name="Hundley H."/>
            <person name="Pangilinan J."/>
            <person name="Johnson J."/>
            <person name="Barry K."/>
            <person name="LaButti K."/>
            <person name="Ng V."/>
            <person name="Ahrendt S."/>
            <person name="Min B."/>
            <person name="Choi I.G."/>
            <person name="Park H."/>
            <person name="Plett J.M."/>
            <person name="Magnuson J."/>
            <person name="Spatafora J.W."/>
            <person name="Nagy L.G."/>
            <person name="Henrissat B."/>
            <person name="Grigoriev I.V."/>
            <person name="Yang Z.L."/>
            <person name="Xu J."/>
            <person name="Martin F.M."/>
        </authorList>
    </citation>
    <scope>NUCLEOTIDE SEQUENCE</scope>
    <source>
        <strain evidence="6">KKN 215</strain>
    </source>
</reference>
<organism evidence="6 7">
    <name type="scientific">Cristinia sonorae</name>
    <dbReference type="NCBI Taxonomy" id="1940300"/>
    <lineage>
        <taxon>Eukaryota</taxon>
        <taxon>Fungi</taxon>
        <taxon>Dikarya</taxon>
        <taxon>Basidiomycota</taxon>
        <taxon>Agaricomycotina</taxon>
        <taxon>Agaricomycetes</taxon>
        <taxon>Agaricomycetidae</taxon>
        <taxon>Agaricales</taxon>
        <taxon>Pleurotineae</taxon>
        <taxon>Stephanosporaceae</taxon>
        <taxon>Cristinia</taxon>
    </lineage>
</organism>